<feature type="compositionally biased region" description="Basic residues" evidence="1">
    <location>
        <begin position="1"/>
        <end position="11"/>
    </location>
</feature>
<evidence type="ECO:0000313" key="3">
    <source>
        <dbReference type="EMBL" id="KAF2791116.1"/>
    </source>
</evidence>
<protein>
    <recommendedName>
        <fullName evidence="2">DUF8004 domain-containing protein</fullName>
    </recommendedName>
</protein>
<proteinExistence type="predicted"/>
<evidence type="ECO:0000259" key="2">
    <source>
        <dbReference type="Pfam" id="PF26013"/>
    </source>
</evidence>
<accession>A0A6A6X417</accession>
<feature type="compositionally biased region" description="Basic and acidic residues" evidence="1">
    <location>
        <begin position="125"/>
        <end position="140"/>
    </location>
</feature>
<feature type="region of interest" description="Disordered" evidence="1">
    <location>
        <begin position="1"/>
        <end position="170"/>
    </location>
</feature>
<dbReference type="PANTHER" id="PTHR39601">
    <property type="entry name" value="CHORIOGENIN HMINOR"/>
    <property type="match status" value="1"/>
</dbReference>
<feature type="compositionally biased region" description="Polar residues" evidence="1">
    <location>
        <begin position="265"/>
        <end position="282"/>
    </location>
</feature>
<gene>
    <name evidence="3" type="ORF">K505DRAFT_71810</name>
</gene>
<feature type="region of interest" description="Disordered" evidence="1">
    <location>
        <begin position="255"/>
        <end position="294"/>
    </location>
</feature>
<name>A0A6A6X417_9PLEO</name>
<dbReference type="Proteomes" id="UP000799757">
    <property type="component" value="Unassembled WGS sequence"/>
</dbReference>
<feature type="compositionally biased region" description="Polar residues" evidence="1">
    <location>
        <begin position="47"/>
        <end position="57"/>
    </location>
</feature>
<organism evidence="3 4">
    <name type="scientific">Melanomma pulvis-pyrius CBS 109.77</name>
    <dbReference type="NCBI Taxonomy" id="1314802"/>
    <lineage>
        <taxon>Eukaryota</taxon>
        <taxon>Fungi</taxon>
        <taxon>Dikarya</taxon>
        <taxon>Ascomycota</taxon>
        <taxon>Pezizomycotina</taxon>
        <taxon>Dothideomycetes</taxon>
        <taxon>Pleosporomycetidae</taxon>
        <taxon>Pleosporales</taxon>
        <taxon>Melanommataceae</taxon>
        <taxon>Melanomma</taxon>
    </lineage>
</organism>
<feature type="compositionally biased region" description="Low complexity" evidence="1">
    <location>
        <begin position="67"/>
        <end position="84"/>
    </location>
</feature>
<dbReference type="InterPro" id="IPR058317">
    <property type="entry name" value="DUF8004"/>
</dbReference>
<dbReference type="OrthoDB" id="5302380at2759"/>
<feature type="domain" description="DUF8004" evidence="2">
    <location>
        <begin position="414"/>
        <end position="508"/>
    </location>
</feature>
<feature type="compositionally biased region" description="Basic and acidic residues" evidence="1">
    <location>
        <begin position="12"/>
        <end position="40"/>
    </location>
</feature>
<evidence type="ECO:0000256" key="1">
    <source>
        <dbReference type="SAM" id="MobiDB-lite"/>
    </source>
</evidence>
<dbReference type="Pfam" id="PF26013">
    <property type="entry name" value="DUF8004"/>
    <property type="match status" value="1"/>
</dbReference>
<evidence type="ECO:0000313" key="4">
    <source>
        <dbReference type="Proteomes" id="UP000799757"/>
    </source>
</evidence>
<dbReference type="PANTHER" id="PTHR39601:SF2">
    <property type="entry name" value="CHORIOGENIN HMINOR"/>
    <property type="match status" value="1"/>
</dbReference>
<feature type="region of interest" description="Disordered" evidence="1">
    <location>
        <begin position="316"/>
        <end position="336"/>
    </location>
</feature>
<dbReference type="AlphaFoldDB" id="A0A6A6X417"/>
<feature type="region of interest" description="Disordered" evidence="1">
    <location>
        <begin position="863"/>
        <end position="909"/>
    </location>
</feature>
<keyword evidence="4" id="KW-1185">Reference proteome</keyword>
<reference evidence="3" key="1">
    <citation type="journal article" date="2020" name="Stud. Mycol.">
        <title>101 Dothideomycetes genomes: a test case for predicting lifestyles and emergence of pathogens.</title>
        <authorList>
            <person name="Haridas S."/>
            <person name="Albert R."/>
            <person name="Binder M."/>
            <person name="Bloem J."/>
            <person name="Labutti K."/>
            <person name="Salamov A."/>
            <person name="Andreopoulos B."/>
            <person name="Baker S."/>
            <person name="Barry K."/>
            <person name="Bills G."/>
            <person name="Bluhm B."/>
            <person name="Cannon C."/>
            <person name="Castanera R."/>
            <person name="Culley D."/>
            <person name="Daum C."/>
            <person name="Ezra D."/>
            <person name="Gonzalez J."/>
            <person name="Henrissat B."/>
            <person name="Kuo A."/>
            <person name="Liang C."/>
            <person name="Lipzen A."/>
            <person name="Lutzoni F."/>
            <person name="Magnuson J."/>
            <person name="Mondo S."/>
            <person name="Nolan M."/>
            <person name="Ohm R."/>
            <person name="Pangilinan J."/>
            <person name="Park H.-J."/>
            <person name="Ramirez L."/>
            <person name="Alfaro M."/>
            <person name="Sun H."/>
            <person name="Tritt A."/>
            <person name="Yoshinaga Y."/>
            <person name="Zwiers L.-H."/>
            <person name="Turgeon B."/>
            <person name="Goodwin S."/>
            <person name="Spatafora J."/>
            <person name="Crous P."/>
            <person name="Grigoriev I."/>
        </authorList>
    </citation>
    <scope>NUCLEOTIDE SEQUENCE</scope>
    <source>
        <strain evidence="3">CBS 109.77</strain>
    </source>
</reference>
<dbReference type="EMBL" id="MU002037">
    <property type="protein sequence ID" value="KAF2791116.1"/>
    <property type="molecule type" value="Genomic_DNA"/>
</dbReference>
<feature type="compositionally biased region" description="Basic and acidic residues" evidence="1">
    <location>
        <begin position="900"/>
        <end position="909"/>
    </location>
</feature>
<feature type="compositionally biased region" description="Low complexity" evidence="1">
    <location>
        <begin position="110"/>
        <end position="123"/>
    </location>
</feature>
<sequence length="909" mass="102243">MSARGARSRKAVVKDIEKKEKKDTGKNKAVESIRRPHDAFTDWAPTPSLSSRDTTGTGIPARSVTISSDGSRVSAHSRSSSVHRSGSRPRLNTINSMDSLEIRGIHRPKTSASGSTSLSGSSSQGKEKLKYQAKGKETKAPRGRGGGVPVKRPTLASPSPPLFRSETSASYATPTNSKTWINFRIWEGGEAGLKPYGGFNYDEHMQTGNVLIYFKEEQTSEDRPVPQIRADLDVLENSGSTWLSNALLYGRIEDNDDEWSLPGSPESSGSRQMYPPNNNTPGSRKMLGPTSPGGSVSTFNIDQAYFGVPGNGTASRAQYYPGSDRSGNAQPSPPFHEPPTHELWFTAPAHIKTPQAQRLHHVAIRNFLAMLHNKPIVGADVFEMLSTLQPEIQVMYDLDHDNQSTMTPRERSVQMITKYLSQHKLDDVRNSIKLALGLLAWAEQDNVKWREGYLESFAHLAGILSPQIEELPDFKRLSIVTRRNLGIAAKSLQLRVMEAEEKLGAFDFGDLWEDSVKTAGGPVNQSYQAFRQFLISYYTKIYGNWPPNQGKTWLNRKMVLGLQEDFGALYDYLVNRDVIWDSREERPGKKWEMASRKDDDFRADLPELSITDMLVTFDNRHGYQHIPHPYPLLPREVPQTKKPIQKKGFFGGLKKSKTDVTKDAKAHLQLSIVFSDATNIDKSDFSFNGSTLIDAFEHFELTTDLKTLTPREARLGRWVLLYGVLQVLSTLSVDIHDLKWTTGVRYFLCTDLKRCPEWVTQGQPEHTEATQLRSWCWQRSWGATALSRAPVELDASSLPVGEELEGGTTMLNDDIRRIGEKINDMGRNRGYERRLENEKIKQEDFTKTKRVDDSYRLTDTDFVQQHRPQVPPRSSLRSPSAMGAHEFPSPPQGYTSRSYYPDDRNGWAS</sequence>